<dbReference type="GO" id="GO:0005759">
    <property type="term" value="C:mitochondrial matrix"/>
    <property type="evidence" value="ECO:0007669"/>
    <property type="project" value="UniProtKB-SubCell"/>
</dbReference>
<dbReference type="CDD" id="cd02440">
    <property type="entry name" value="AdoMet_MTases"/>
    <property type="match status" value="1"/>
</dbReference>
<dbReference type="GO" id="GO:0002939">
    <property type="term" value="P:tRNA N1-guanine methylation"/>
    <property type="evidence" value="ECO:0007669"/>
    <property type="project" value="TreeGrafter"/>
</dbReference>
<keyword evidence="6 11" id="KW-0819">tRNA processing</keyword>
<accession>A0A8S1CI35</accession>
<dbReference type="Pfam" id="PF25133">
    <property type="entry name" value="TYW2_N_2"/>
    <property type="match status" value="1"/>
</dbReference>
<dbReference type="PROSITE" id="PS51684">
    <property type="entry name" value="SAM_MT_TRM5_TYW2"/>
    <property type="match status" value="1"/>
</dbReference>
<dbReference type="HAMAP" id="MF_03152">
    <property type="entry name" value="TRM5"/>
    <property type="match status" value="1"/>
</dbReference>
<evidence type="ECO:0000256" key="3">
    <source>
        <dbReference type="ARBA" id="ARBA00022603"/>
    </source>
</evidence>
<gene>
    <name evidence="14" type="ORF">CLODIP_2_CD08092</name>
</gene>
<evidence type="ECO:0000256" key="2">
    <source>
        <dbReference type="ARBA" id="ARBA00022490"/>
    </source>
</evidence>
<evidence type="ECO:0000256" key="6">
    <source>
        <dbReference type="ARBA" id="ARBA00022694"/>
    </source>
</evidence>
<keyword evidence="8 11" id="KW-0539">Nucleus</keyword>
<evidence type="ECO:0000256" key="1">
    <source>
        <dbReference type="ARBA" id="ARBA00009775"/>
    </source>
</evidence>
<evidence type="ECO:0000259" key="13">
    <source>
        <dbReference type="PROSITE" id="PS51684"/>
    </source>
</evidence>
<dbReference type="EMBL" id="CADEPI010000036">
    <property type="protein sequence ID" value="CAB3368137.1"/>
    <property type="molecule type" value="Genomic_DNA"/>
</dbReference>
<dbReference type="Proteomes" id="UP000494165">
    <property type="component" value="Unassembled WGS sequence"/>
</dbReference>
<comment type="catalytic activity">
    <reaction evidence="10 11">
        <text>guanosine(37) in tRNA + S-adenosyl-L-methionine = N(1)-methylguanosine(37) in tRNA + S-adenosyl-L-homocysteine + H(+)</text>
        <dbReference type="Rhea" id="RHEA:36899"/>
        <dbReference type="Rhea" id="RHEA-COMP:10145"/>
        <dbReference type="Rhea" id="RHEA-COMP:10147"/>
        <dbReference type="ChEBI" id="CHEBI:15378"/>
        <dbReference type="ChEBI" id="CHEBI:57856"/>
        <dbReference type="ChEBI" id="CHEBI:59789"/>
        <dbReference type="ChEBI" id="CHEBI:73542"/>
        <dbReference type="ChEBI" id="CHEBI:74269"/>
        <dbReference type="EC" id="2.1.1.228"/>
    </reaction>
</comment>
<dbReference type="SUPFAM" id="SSF53335">
    <property type="entry name" value="S-adenosyl-L-methionine-dependent methyltransferases"/>
    <property type="match status" value="1"/>
</dbReference>
<comment type="subcellular location">
    <subcellularLocation>
        <location evidence="11">Mitochondrion matrix</location>
    </subcellularLocation>
    <subcellularLocation>
        <location evidence="11">Nucleus</location>
    </subcellularLocation>
    <subcellularLocation>
        <location evidence="11">Cytoplasm</location>
    </subcellularLocation>
    <text evidence="11">Predominantly in the mitochondria and in the nucleus.</text>
</comment>
<feature type="compositionally biased region" description="Polar residues" evidence="12">
    <location>
        <begin position="626"/>
        <end position="635"/>
    </location>
</feature>
<dbReference type="InterPro" id="IPR030382">
    <property type="entry name" value="MeTrfase_TRM5/TYW2"/>
</dbReference>
<comment type="function">
    <text evidence="9">Involved in mitochondrial tRNA methylation. Specifically methylates the N1 position of guanosine-37 in various tRNAs. Methylation is not dependent on the nature of the nucleoside 5' of the target nucleoside. This is the first step in the biosynthesis of wybutosine (yW), a modified base adjacent to the anticodon of tRNAs and required for accurate decoding.</text>
</comment>
<comment type="similarity">
    <text evidence="1">Belongs to the class I-like SAM-binding methyltransferase superfamily. TRM5/TYW2 family.</text>
</comment>
<keyword evidence="4 11" id="KW-0808">Transferase</keyword>
<evidence type="ECO:0000313" key="14">
    <source>
        <dbReference type="EMBL" id="CAB3368137.1"/>
    </source>
</evidence>
<keyword evidence="3 11" id="KW-0489">Methyltransferase</keyword>
<evidence type="ECO:0000256" key="8">
    <source>
        <dbReference type="ARBA" id="ARBA00023242"/>
    </source>
</evidence>
<dbReference type="PANTHER" id="PTHR23245:SF36">
    <property type="entry name" value="TRNA (GUANINE(37)-N1)-METHYLTRANSFERASE"/>
    <property type="match status" value="1"/>
</dbReference>
<dbReference type="InterPro" id="IPR029063">
    <property type="entry name" value="SAM-dependent_MTases_sf"/>
</dbReference>
<comment type="function">
    <text evidence="11">Specifically methylates the N1 position of guanosine-37 in various cytoplasmic and mitochondrial tRNAs. Methylation is not dependent on the nature of the nucleoside 5' of the target nucleoside. This is the first step in the biosynthesis of wybutosine (yW), a modified base adjacent to the anticodon of tRNAs and required for accurate decoding.</text>
</comment>
<feature type="binding site" evidence="11">
    <location>
        <position position="229"/>
    </location>
    <ligand>
        <name>S-adenosyl-L-methionine</name>
        <dbReference type="ChEBI" id="CHEBI:59789"/>
    </ligand>
</feature>
<comment type="similarity">
    <text evidence="11">Belongs to the TRM5 / TYW2 family.</text>
</comment>
<dbReference type="FunFam" id="3.30.300.110:FF:000001">
    <property type="entry name" value="tRNA (guanine(37)-N1)-methyltransferase"/>
    <property type="match status" value="1"/>
</dbReference>
<dbReference type="Gene3D" id="3.30.300.110">
    <property type="entry name" value="Met-10+ protein-like domains"/>
    <property type="match status" value="1"/>
</dbReference>
<dbReference type="GO" id="GO:0052906">
    <property type="term" value="F:tRNA (guanine(37)-N1)-methyltransferase activity"/>
    <property type="evidence" value="ECO:0007669"/>
    <property type="project" value="UniProtKB-UniRule"/>
</dbReference>
<evidence type="ECO:0000256" key="5">
    <source>
        <dbReference type="ARBA" id="ARBA00022691"/>
    </source>
</evidence>
<keyword evidence="15" id="KW-1185">Reference proteome</keyword>
<dbReference type="InterPro" id="IPR025792">
    <property type="entry name" value="tRNA_Gua_MeTrfase_euk"/>
</dbReference>
<dbReference type="EC" id="2.1.1.228" evidence="11"/>
<evidence type="ECO:0000256" key="10">
    <source>
        <dbReference type="ARBA" id="ARBA00047783"/>
    </source>
</evidence>
<dbReference type="GO" id="GO:0070901">
    <property type="term" value="P:mitochondrial tRNA methylation"/>
    <property type="evidence" value="ECO:0007669"/>
    <property type="project" value="TreeGrafter"/>
</dbReference>
<feature type="compositionally biased region" description="Basic and acidic residues" evidence="12">
    <location>
        <begin position="636"/>
        <end position="653"/>
    </location>
</feature>
<keyword evidence="7 11" id="KW-0496">Mitochondrion</keyword>
<organism evidence="14 15">
    <name type="scientific">Cloeon dipterum</name>
    <dbReference type="NCBI Taxonomy" id="197152"/>
    <lineage>
        <taxon>Eukaryota</taxon>
        <taxon>Metazoa</taxon>
        <taxon>Ecdysozoa</taxon>
        <taxon>Arthropoda</taxon>
        <taxon>Hexapoda</taxon>
        <taxon>Insecta</taxon>
        <taxon>Pterygota</taxon>
        <taxon>Palaeoptera</taxon>
        <taxon>Ephemeroptera</taxon>
        <taxon>Pisciforma</taxon>
        <taxon>Baetidae</taxon>
        <taxon>Cloeon</taxon>
    </lineage>
</organism>
<dbReference type="Gene3D" id="3.40.50.150">
    <property type="entry name" value="Vaccinia Virus protein VP39"/>
    <property type="match status" value="1"/>
</dbReference>
<dbReference type="AlphaFoldDB" id="A0A8S1CI35"/>
<evidence type="ECO:0000313" key="15">
    <source>
        <dbReference type="Proteomes" id="UP000494165"/>
    </source>
</evidence>
<protein>
    <recommendedName>
        <fullName evidence="11">tRNA (guanine(37)-N1)-methyltransferase</fullName>
        <ecNumber evidence="11">2.1.1.228</ecNumber>
    </recommendedName>
    <alternativeName>
        <fullName evidence="11">M1G-methyltransferase</fullName>
    </alternativeName>
    <alternativeName>
        <fullName evidence="11">tRNA [GM37] methyltransferase</fullName>
    </alternativeName>
    <alternativeName>
        <fullName evidence="11">tRNA methyltransferase 5 homolog</fullName>
    </alternativeName>
</protein>
<proteinExistence type="inferred from homology"/>
<reference evidence="14 15" key="1">
    <citation type="submission" date="2020-04" db="EMBL/GenBank/DDBJ databases">
        <authorList>
            <person name="Alioto T."/>
            <person name="Alioto T."/>
            <person name="Gomez Garrido J."/>
        </authorList>
    </citation>
    <scope>NUCLEOTIDE SEQUENCE [LARGE SCALE GENOMIC DNA]</scope>
</reference>
<dbReference type="Pfam" id="PF02475">
    <property type="entry name" value="TRM5-TYW2_MTfase"/>
    <property type="match status" value="1"/>
</dbReference>
<dbReference type="OrthoDB" id="408788at2759"/>
<feature type="compositionally biased region" description="Polar residues" evidence="12">
    <location>
        <begin position="568"/>
        <end position="577"/>
    </location>
</feature>
<dbReference type="GO" id="GO:0005634">
    <property type="term" value="C:nucleus"/>
    <property type="evidence" value="ECO:0007669"/>
    <property type="project" value="UniProtKB-SubCell"/>
</dbReference>
<comment type="caution">
    <text evidence="14">The sequence shown here is derived from an EMBL/GenBank/DDBJ whole genome shotgun (WGS) entry which is preliminary data.</text>
</comment>
<evidence type="ECO:0000256" key="12">
    <source>
        <dbReference type="SAM" id="MobiDB-lite"/>
    </source>
</evidence>
<feature type="binding site" evidence="11">
    <location>
        <position position="330"/>
    </location>
    <ligand>
        <name>S-adenosyl-L-methionine</name>
        <dbReference type="ChEBI" id="CHEBI:59789"/>
    </ligand>
</feature>
<evidence type="ECO:0000256" key="4">
    <source>
        <dbReference type="ARBA" id="ARBA00022679"/>
    </source>
</evidence>
<keyword evidence="2 11" id="KW-0963">Cytoplasm</keyword>
<comment type="subunit">
    <text evidence="11">Monomer.</text>
</comment>
<feature type="compositionally biased region" description="Low complexity" evidence="12">
    <location>
        <begin position="578"/>
        <end position="592"/>
    </location>
</feature>
<dbReference type="InterPro" id="IPR056744">
    <property type="entry name" value="TRM5/TYW2-like_N"/>
</dbReference>
<feature type="binding site" evidence="11">
    <location>
        <begin position="267"/>
        <end position="268"/>
    </location>
    <ligand>
        <name>S-adenosyl-L-methionine</name>
        <dbReference type="ChEBI" id="CHEBI:59789"/>
    </ligand>
</feature>
<feature type="region of interest" description="Disordered" evidence="12">
    <location>
        <begin position="458"/>
        <end position="668"/>
    </location>
</feature>
<name>A0A8S1CI35_9INSE</name>
<sequence length="668" mass="73446">MRLLPMLLKMSTATSLKPPKGVRGMQVLDRAAFTKSVTVPCLIIPTNDLNKVKKTIKPYLLKLEKMSSVVDGSDSTVKKVLLRPDLITKLGDLKEADQETLEKLDAKFETTEIEVSYNNWRSEQILQAVLPEDEEGTKAFTIIGHILHLNLHEHLLPYKDLIGQVLLDKVHNVTTVVNKSDPIDNTYRNFSMEVLAGNNNLVSSVKENNCIFHLDFGKVYWNSRLSTEHFRVVDMISKNDVVYDVFAGVGPFAIPAAKRGARVLANDLNPESYKWLEFNVKANKVTKNNGSVECFNMDGREFIQNVIKKDLDELFAADIDPNTRLHIIMNLPAIATTFLDAFKGLLDSSCIYTIHPVPITFHVYCFAKDFEPEKLALELVEKDLGFQLKGDLVETKVVRKVSPSKFMVRLTFEYPLNIMCAASDESLNTIESTESVNIESGGDNSDEDIKILIKKLCQGTPDEQSEPPTIKTVVISDSSEGSKSGSDKSSENDEPADCLEGSSPNVHNESLSDEPVDSSDSSESSKSSSSPNVQNGSFSDELVDSSDSSESSEGGSDKSSENDELSLEGSSPNVQNGSLSDEPVDSSDSSESGSDKSSENDEPGDCLEGSSPNVHNESLSDEPVDMNNSSENSEVGSDKSHENDEPAVKKLCLEKSTPSVQNKSRRHK</sequence>
<evidence type="ECO:0000256" key="7">
    <source>
        <dbReference type="ARBA" id="ARBA00023128"/>
    </source>
</evidence>
<feature type="domain" description="SAM-dependent methyltransferase TRM5/TYW2-type" evidence="13">
    <location>
        <begin position="140"/>
        <end position="416"/>
    </location>
</feature>
<evidence type="ECO:0000256" key="11">
    <source>
        <dbReference type="HAMAP-Rule" id="MF_03152"/>
    </source>
</evidence>
<feature type="compositionally biased region" description="Low complexity" evidence="12">
    <location>
        <begin position="518"/>
        <end position="530"/>
    </location>
</feature>
<dbReference type="PANTHER" id="PTHR23245">
    <property type="entry name" value="TRNA METHYLTRANSFERASE"/>
    <property type="match status" value="1"/>
</dbReference>
<dbReference type="InterPro" id="IPR056743">
    <property type="entry name" value="TRM5-TYW2-like_MTfase"/>
</dbReference>
<keyword evidence="5 11" id="KW-0949">S-adenosyl-L-methionine</keyword>
<feature type="compositionally biased region" description="Low complexity" evidence="12">
    <location>
        <begin position="537"/>
        <end position="554"/>
    </location>
</feature>
<evidence type="ECO:0000256" key="9">
    <source>
        <dbReference type="ARBA" id="ARBA00045951"/>
    </source>
</evidence>
<feature type="binding site" evidence="11">
    <location>
        <begin position="298"/>
        <end position="299"/>
    </location>
    <ligand>
        <name>S-adenosyl-L-methionine</name>
        <dbReference type="ChEBI" id="CHEBI:59789"/>
    </ligand>
</feature>